<sequence>ERKRLRKRSIAIQERLAAIGHAITIRALRRFARCVLCFKGRKKRKKRKSSFQEEERTPGLSRFFVCRAFCYWIGVTKSTERDGDRKKRVGGVRAAGNTIEEVIEKFGLMSHDVAAEDDPGAKFDALDEAKRAGLEEIQMDVGQDGFDEDVLEEEPELNDTDRNFWPDLNDDPDDLN</sequence>
<name>A0A813KRV1_POLGL</name>
<accession>A0A813KRV1</accession>
<gene>
    <name evidence="2" type="ORF">PGLA2088_LOCUS37928</name>
</gene>
<comment type="caution">
    <text evidence="2">The sequence shown here is derived from an EMBL/GenBank/DDBJ whole genome shotgun (WGS) entry which is preliminary data.</text>
</comment>
<feature type="compositionally biased region" description="Acidic residues" evidence="1">
    <location>
        <begin position="145"/>
        <end position="158"/>
    </location>
</feature>
<feature type="region of interest" description="Disordered" evidence="1">
    <location>
        <begin position="141"/>
        <end position="176"/>
    </location>
</feature>
<dbReference type="Proteomes" id="UP000626109">
    <property type="component" value="Unassembled WGS sequence"/>
</dbReference>
<evidence type="ECO:0000313" key="2">
    <source>
        <dbReference type="EMBL" id="CAE8714304.1"/>
    </source>
</evidence>
<evidence type="ECO:0000256" key="1">
    <source>
        <dbReference type="SAM" id="MobiDB-lite"/>
    </source>
</evidence>
<feature type="non-terminal residue" evidence="2">
    <location>
        <position position="1"/>
    </location>
</feature>
<reference evidence="2" key="1">
    <citation type="submission" date="2021-02" db="EMBL/GenBank/DDBJ databases">
        <authorList>
            <person name="Dougan E. K."/>
            <person name="Rhodes N."/>
            <person name="Thang M."/>
            <person name="Chan C."/>
        </authorList>
    </citation>
    <scope>NUCLEOTIDE SEQUENCE</scope>
</reference>
<evidence type="ECO:0000313" key="3">
    <source>
        <dbReference type="Proteomes" id="UP000626109"/>
    </source>
</evidence>
<dbReference type="AlphaFoldDB" id="A0A813KRV1"/>
<protein>
    <submittedName>
        <fullName evidence="2">Uncharacterized protein</fullName>
    </submittedName>
</protein>
<dbReference type="EMBL" id="CAJNNW010032619">
    <property type="protein sequence ID" value="CAE8714304.1"/>
    <property type="molecule type" value="Genomic_DNA"/>
</dbReference>
<proteinExistence type="predicted"/>
<organism evidence="2 3">
    <name type="scientific">Polarella glacialis</name>
    <name type="common">Dinoflagellate</name>
    <dbReference type="NCBI Taxonomy" id="89957"/>
    <lineage>
        <taxon>Eukaryota</taxon>
        <taxon>Sar</taxon>
        <taxon>Alveolata</taxon>
        <taxon>Dinophyceae</taxon>
        <taxon>Suessiales</taxon>
        <taxon>Suessiaceae</taxon>
        <taxon>Polarella</taxon>
    </lineage>
</organism>